<dbReference type="Proteomes" id="UP001596287">
    <property type="component" value="Unassembled WGS sequence"/>
</dbReference>
<accession>A0ABW1PRZ9</accession>
<organism evidence="1 2">
    <name type="scientific">Flavobacterium qiangtangense</name>
    <dbReference type="NCBI Taxonomy" id="1442595"/>
    <lineage>
        <taxon>Bacteria</taxon>
        <taxon>Pseudomonadati</taxon>
        <taxon>Bacteroidota</taxon>
        <taxon>Flavobacteriia</taxon>
        <taxon>Flavobacteriales</taxon>
        <taxon>Flavobacteriaceae</taxon>
        <taxon>Flavobacterium</taxon>
    </lineage>
</organism>
<name>A0ABW1PRZ9_9FLAO</name>
<sequence length="60" mass="7028">MNEIQLEYTDSVGAMQILNIKSHTTLRKYEEQGYIRAVRPFGSNRKKFKIVELERAIKKG</sequence>
<comment type="caution">
    <text evidence="1">The sequence shown here is derived from an EMBL/GenBank/DDBJ whole genome shotgun (WGS) entry which is preliminary data.</text>
</comment>
<gene>
    <name evidence="1" type="ORF">ACFPVY_13520</name>
</gene>
<evidence type="ECO:0008006" key="3">
    <source>
        <dbReference type="Google" id="ProtNLM"/>
    </source>
</evidence>
<proteinExistence type="predicted"/>
<dbReference type="EMBL" id="JBHSQB010000009">
    <property type="protein sequence ID" value="MFC6097670.1"/>
    <property type="molecule type" value="Genomic_DNA"/>
</dbReference>
<evidence type="ECO:0000313" key="2">
    <source>
        <dbReference type="Proteomes" id="UP001596287"/>
    </source>
</evidence>
<reference evidence="2" key="1">
    <citation type="journal article" date="2019" name="Int. J. Syst. Evol. Microbiol.">
        <title>The Global Catalogue of Microorganisms (GCM) 10K type strain sequencing project: providing services to taxonomists for standard genome sequencing and annotation.</title>
        <authorList>
            <consortium name="The Broad Institute Genomics Platform"/>
            <consortium name="The Broad Institute Genome Sequencing Center for Infectious Disease"/>
            <person name="Wu L."/>
            <person name="Ma J."/>
        </authorList>
    </citation>
    <scope>NUCLEOTIDE SEQUENCE [LARGE SCALE GENOMIC DNA]</scope>
    <source>
        <strain evidence="2">CCUG 49679</strain>
    </source>
</reference>
<evidence type="ECO:0000313" key="1">
    <source>
        <dbReference type="EMBL" id="MFC6097670.1"/>
    </source>
</evidence>
<keyword evidence="2" id="KW-1185">Reference proteome</keyword>
<protein>
    <recommendedName>
        <fullName evidence="3">HTH merR-type domain-containing protein</fullName>
    </recommendedName>
</protein>